<dbReference type="Pfam" id="PF05876">
    <property type="entry name" value="GpA_ATPase"/>
    <property type="match status" value="1"/>
</dbReference>
<dbReference type="PANTHER" id="PTHR34413:SF2">
    <property type="entry name" value="PROPHAGE TAIL FIBER ASSEMBLY PROTEIN HOMOLOG TFAE-RELATED"/>
    <property type="match status" value="1"/>
</dbReference>
<protein>
    <submittedName>
        <fullName evidence="3">Phage terminase, large subunit</fullName>
    </submittedName>
</protein>
<reference evidence="3" key="1">
    <citation type="journal article" date="2015" name="MBio">
        <title>Eco-Evolutionary Dynamics of Episomes among Ecologically Cohesive Bacterial Populations.</title>
        <authorList>
            <person name="Xue H."/>
            <person name="Cordero O.X."/>
            <person name="Camas F.M."/>
            <person name="Trimble W."/>
            <person name="Meyer F."/>
            <person name="Guglielmini J."/>
            <person name="Rocha E.P."/>
            <person name="Polz M.F."/>
        </authorList>
    </citation>
    <scope>NUCLEOTIDE SEQUENCE</scope>
    <source>
        <strain evidence="3">FF_304</strain>
    </source>
</reference>
<evidence type="ECO:0000259" key="1">
    <source>
        <dbReference type="Pfam" id="PF05876"/>
    </source>
</evidence>
<feature type="domain" description="Phage terminase large subunit GpA ATPase" evidence="1">
    <location>
        <begin position="42"/>
        <end position="297"/>
    </location>
</feature>
<dbReference type="EMBL" id="KP795453">
    <property type="protein sequence ID" value="AKN35830.1"/>
    <property type="molecule type" value="Genomic_DNA"/>
</dbReference>
<dbReference type="Pfam" id="PF20454">
    <property type="entry name" value="GpA_nuclease"/>
    <property type="match status" value="1"/>
</dbReference>
<organism evidence="3">
    <name type="scientific">Vibrio sp. FF_304</name>
    <dbReference type="NCBI Taxonomy" id="1652833"/>
    <lineage>
        <taxon>Bacteria</taxon>
        <taxon>Pseudomonadati</taxon>
        <taxon>Pseudomonadota</taxon>
        <taxon>Gammaproteobacteria</taxon>
        <taxon>Vibrionales</taxon>
        <taxon>Vibrionaceae</taxon>
        <taxon>Vibrio</taxon>
    </lineage>
</organism>
<dbReference type="InterPro" id="IPR046454">
    <property type="entry name" value="GpA_endonuclease"/>
</dbReference>
<sequence length="688" mass="78002">MLNSYASPGKIRREVASLIRPPNREPVSQSARRLLHVEQGGSMVPWDGDLVPYIHEPMDCLKSRLYSSVIFAGPARTSKTVSLIDGWICDTIVNNPADFLLVQISQEKAAEYSKKRLGREFNASPEIQEKLSPRAHDNNVHDKLFKAGNFLKIGWPSKNIFASSDWKYVAITDYDRIPLNVDSEGSAFLLASKRTQTFMSSGMTLAEGSPGFYITDPTYRPATAHEAPPTHGILSLYNQGDRRLFYWQCPDCGEWFEPDFPLLQWDRDIADPSLASKEVFLCCPHCGSLHSEHKRMTGGKSLKMTLNASGLWIPEGCQADQNGVVTGSRRDTRVASFWQKGPTAAFQTWNQLVYKYLSALEQYEKTGDLNDLQTTVNTDQGKAFTPPRKGDQSVQLLMDRRTDLGVRVVPEWARFLTAAVDVQAGAKTARFDVMVLAWGSDLEHQVIDRFRIEKSNRTDPENPDKFVRVNPATHLEDWDLLNDKVINKSYELDDGSERRMPVLLTSCDSGGEDGVTDNAYAFYRKLKGEGLHRKFMLVKGQGKGPVIKESYPDNTKRSDRKARAYGDVPVFQINTDRIKDTVSNAIERDTAGRRYCWFPDWLPEWFFDELLAEERNVSGKWEKVSTRNETFDLFVYNWAGIYKLKADQIVDWDNAPPWAVPINESSELITGDGEVVALPKRRRRRSSL</sequence>
<dbReference type="InterPro" id="IPR051220">
    <property type="entry name" value="TFA_Chaperone"/>
</dbReference>
<dbReference type="InterPro" id="IPR046453">
    <property type="entry name" value="GpA_ATPase"/>
</dbReference>
<evidence type="ECO:0000259" key="2">
    <source>
        <dbReference type="Pfam" id="PF20454"/>
    </source>
</evidence>
<dbReference type="GO" id="GO:0004519">
    <property type="term" value="F:endonuclease activity"/>
    <property type="evidence" value="ECO:0007669"/>
    <property type="project" value="InterPro"/>
</dbReference>
<evidence type="ECO:0000313" key="3">
    <source>
        <dbReference type="EMBL" id="AKN35830.1"/>
    </source>
</evidence>
<name>A0A0H3ZIW1_9VIBR</name>
<proteinExistence type="predicted"/>
<accession>A0A0H3ZIW1</accession>
<feature type="domain" description="Terminase large subunit GpA endonuclease" evidence="2">
    <location>
        <begin position="335"/>
        <end position="647"/>
    </location>
</feature>
<dbReference type="PANTHER" id="PTHR34413">
    <property type="entry name" value="PROPHAGE TAIL FIBER ASSEMBLY PROTEIN HOMOLOG TFAE-RELATED-RELATED"/>
    <property type="match status" value="1"/>
</dbReference>
<dbReference type="GO" id="GO:0016887">
    <property type="term" value="F:ATP hydrolysis activity"/>
    <property type="evidence" value="ECO:0007669"/>
    <property type="project" value="InterPro"/>
</dbReference>
<dbReference type="AlphaFoldDB" id="A0A0H3ZIW1"/>